<evidence type="ECO:0000256" key="2">
    <source>
        <dbReference type="ARBA" id="ARBA00001947"/>
    </source>
</evidence>
<evidence type="ECO:0000256" key="5">
    <source>
        <dbReference type="ARBA" id="ARBA00022723"/>
    </source>
</evidence>
<evidence type="ECO:0000256" key="7">
    <source>
        <dbReference type="ARBA" id="ARBA00022898"/>
    </source>
</evidence>
<dbReference type="SUPFAM" id="SSF51419">
    <property type="entry name" value="PLP-binding barrel"/>
    <property type="match status" value="1"/>
</dbReference>
<dbReference type="HOGENOM" id="CLU_031639_0_0_1"/>
<dbReference type="Gene3D" id="3.20.20.10">
    <property type="entry name" value="Alanine racemase"/>
    <property type="match status" value="1"/>
</dbReference>
<keyword evidence="7" id="KW-0663">Pyridoxal phosphate</keyword>
<evidence type="ECO:0000259" key="14">
    <source>
        <dbReference type="SMART" id="SM01119"/>
    </source>
</evidence>
<dbReference type="PANTHER" id="PTHR28004:SF2">
    <property type="entry name" value="D-SERINE DEHYDRATASE"/>
    <property type="match status" value="1"/>
</dbReference>
<comment type="similarity">
    <text evidence="3">Belongs to the DSD1 family.</text>
</comment>
<gene>
    <name evidence="15" type="ORF">M378DRAFT_183432</name>
</gene>
<evidence type="ECO:0000256" key="12">
    <source>
        <dbReference type="ARBA" id="ARBA00069616"/>
    </source>
</evidence>
<dbReference type="InterPro" id="IPR001608">
    <property type="entry name" value="Ala_racemase_N"/>
</dbReference>
<dbReference type="STRING" id="946122.A0A0C2XMR0"/>
<accession>A0A0C2XMR0</accession>
<dbReference type="PANTHER" id="PTHR28004">
    <property type="entry name" value="ZGC:162816-RELATED"/>
    <property type="match status" value="1"/>
</dbReference>
<dbReference type="GO" id="GO:0046872">
    <property type="term" value="F:metal ion binding"/>
    <property type="evidence" value="ECO:0007669"/>
    <property type="project" value="UniProtKB-KW"/>
</dbReference>
<dbReference type="GO" id="GO:0036088">
    <property type="term" value="P:D-serine catabolic process"/>
    <property type="evidence" value="ECO:0007669"/>
    <property type="project" value="TreeGrafter"/>
</dbReference>
<dbReference type="AlphaFoldDB" id="A0A0C2XMR0"/>
<dbReference type="Pfam" id="PF01168">
    <property type="entry name" value="Ala_racemase_N"/>
    <property type="match status" value="1"/>
</dbReference>
<evidence type="ECO:0000256" key="1">
    <source>
        <dbReference type="ARBA" id="ARBA00001933"/>
    </source>
</evidence>
<feature type="domain" description="D-serine dehydratase-like" evidence="14">
    <location>
        <begin position="312"/>
        <end position="410"/>
    </location>
</feature>
<keyword evidence="6" id="KW-0862">Zinc</keyword>
<evidence type="ECO:0000256" key="4">
    <source>
        <dbReference type="ARBA" id="ARBA00022575"/>
    </source>
</evidence>
<evidence type="ECO:0000256" key="6">
    <source>
        <dbReference type="ARBA" id="ARBA00022833"/>
    </source>
</evidence>
<dbReference type="FunCoup" id="A0A0C2XMR0">
    <property type="interactions" value="35"/>
</dbReference>
<comment type="cofactor">
    <cofactor evidence="2">
        <name>Zn(2+)</name>
        <dbReference type="ChEBI" id="CHEBI:29105"/>
    </cofactor>
</comment>
<dbReference type="InParanoid" id="A0A0C2XMR0"/>
<dbReference type="GO" id="GO:0008721">
    <property type="term" value="F:D-serine ammonia-lyase activity"/>
    <property type="evidence" value="ECO:0007669"/>
    <property type="project" value="UniProtKB-EC"/>
</dbReference>
<dbReference type="GO" id="GO:0009636">
    <property type="term" value="P:response to toxic substance"/>
    <property type="evidence" value="ECO:0007669"/>
    <property type="project" value="UniProtKB-KW"/>
</dbReference>
<dbReference type="Proteomes" id="UP000054549">
    <property type="component" value="Unassembled WGS sequence"/>
</dbReference>
<dbReference type="EC" id="4.3.1.18" evidence="11"/>
<dbReference type="InterPro" id="IPR026956">
    <property type="entry name" value="D-ser_dehydrat-like_dom"/>
</dbReference>
<sequence>MQTATPYSLLQLPSKEALCAAFVGKPLDALRTPAFIVDRATFAENCAKMHLTAKEWDATFRGHLKTHKTMEGTRLQLITKENRTDAVIVSTLMEAWQVIEGGLVEDGTVKDILYGLPIAPNKIGDVARMADTMAKYGGVLRVLVDHPGQVHSLEEYAKTEGTARRWSIFVKIDPGANRAGVAPGSVEFNELIKILSTSSSINIYGFYAHSGKSYASTSQSEASSFLSVEIQSVNSAARLALDELSKSPSVCGVRKPFVLSVGSTPTAHAASAETRQRLAGELHGTLEIHAGNYPMLDLQQEHTTLISEPQIAQRVRATVISLYPGRGVNGEDEALVDAGALAFSKDSGPSGGFGRVVGKPWKLARISQEHGILVRTGAEQKALELGQTVDIIGQHACLIAAGYPWYYVVDKSVDGGKTVVDVWVAWKGW</sequence>
<dbReference type="OrthoDB" id="20198at2759"/>
<dbReference type="Pfam" id="PF14031">
    <property type="entry name" value="D-ser_dehydrat"/>
    <property type="match status" value="1"/>
</dbReference>
<evidence type="ECO:0000256" key="8">
    <source>
        <dbReference type="ARBA" id="ARBA00023239"/>
    </source>
</evidence>
<dbReference type="InterPro" id="IPR051466">
    <property type="entry name" value="D-amino_acid_metab_enzyme"/>
</dbReference>
<evidence type="ECO:0000256" key="9">
    <source>
        <dbReference type="ARBA" id="ARBA00051198"/>
    </source>
</evidence>
<reference evidence="15 16" key="1">
    <citation type="submission" date="2014-04" db="EMBL/GenBank/DDBJ databases">
        <title>Evolutionary Origins and Diversification of the Mycorrhizal Mutualists.</title>
        <authorList>
            <consortium name="DOE Joint Genome Institute"/>
            <consortium name="Mycorrhizal Genomics Consortium"/>
            <person name="Kohler A."/>
            <person name="Kuo A."/>
            <person name="Nagy L.G."/>
            <person name="Floudas D."/>
            <person name="Copeland A."/>
            <person name="Barry K.W."/>
            <person name="Cichocki N."/>
            <person name="Veneault-Fourrey C."/>
            <person name="LaButti K."/>
            <person name="Lindquist E.A."/>
            <person name="Lipzen A."/>
            <person name="Lundell T."/>
            <person name="Morin E."/>
            <person name="Murat C."/>
            <person name="Riley R."/>
            <person name="Ohm R."/>
            <person name="Sun H."/>
            <person name="Tunlid A."/>
            <person name="Henrissat B."/>
            <person name="Grigoriev I.V."/>
            <person name="Hibbett D.S."/>
            <person name="Martin F."/>
        </authorList>
    </citation>
    <scope>NUCLEOTIDE SEQUENCE [LARGE SCALE GENOMIC DNA]</scope>
    <source>
        <strain evidence="15 16">Koide BX008</strain>
    </source>
</reference>
<proteinExistence type="inferred from homology"/>
<keyword evidence="8" id="KW-0456">Lyase</keyword>
<dbReference type="InterPro" id="IPR042208">
    <property type="entry name" value="D-ser_dehydrat-like_sf"/>
</dbReference>
<dbReference type="SMART" id="SM01119">
    <property type="entry name" value="D-ser_dehydrat"/>
    <property type="match status" value="1"/>
</dbReference>
<evidence type="ECO:0000313" key="16">
    <source>
        <dbReference type="Proteomes" id="UP000054549"/>
    </source>
</evidence>
<keyword evidence="16" id="KW-1185">Reference proteome</keyword>
<keyword evidence="4" id="KW-0216">Detoxification</keyword>
<evidence type="ECO:0000256" key="3">
    <source>
        <dbReference type="ARBA" id="ARBA00005323"/>
    </source>
</evidence>
<evidence type="ECO:0000256" key="13">
    <source>
        <dbReference type="ARBA" id="ARBA00075219"/>
    </source>
</evidence>
<dbReference type="FunFam" id="3.20.20.10:FF:000016">
    <property type="entry name" value="D-serine dehydratase"/>
    <property type="match status" value="1"/>
</dbReference>
<keyword evidence="5" id="KW-0479">Metal-binding</keyword>
<evidence type="ECO:0000256" key="10">
    <source>
        <dbReference type="ARBA" id="ARBA00055764"/>
    </source>
</evidence>
<evidence type="ECO:0000313" key="15">
    <source>
        <dbReference type="EMBL" id="KIL70861.1"/>
    </source>
</evidence>
<protein>
    <recommendedName>
        <fullName evidence="12">D-serine dehydratase</fullName>
        <ecNumber evidence="11">4.3.1.18</ecNumber>
    </recommendedName>
    <alternativeName>
        <fullName evidence="13">D-serine deaminase</fullName>
    </alternativeName>
</protein>
<comment type="cofactor">
    <cofactor evidence="1">
        <name>pyridoxal 5'-phosphate</name>
        <dbReference type="ChEBI" id="CHEBI:597326"/>
    </cofactor>
</comment>
<organism evidence="15 16">
    <name type="scientific">Amanita muscaria (strain Koide BX008)</name>
    <dbReference type="NCBI Taxonomy" id="946122"/>
    <lineage>
        <taxon>Eukaryota</taxon>
        <taxon>Fungi</taxon>
        <taxon>Dikarya</taxon>
        <taxon>Basidiomycota</taxon>
        <taxon>Agaricomycotina</taxon>
        <taxon>Agaricomycetes</taxon>
        <taxon>Agaricomycetidae</taxon>
        <taxon>Agaricales</taxon>
        <taxon>Pluteineae</taxon>
        <taxon>Amanitaceae</taxon>
        <taxon>Amanita</taxon>
    </lineage>
</organism>
<name>A0A0C2XMR0_AMAMK</name>
<evidence type="ECO:0000256" key="11">
    <source>
        <dbReference type="ARBA" id="ARBA00066349"/>
    </source>
</evidence>
<comment type="catalytic activity">
    <reaction evidence="9">
        <text>D-serine = pyruvate + NH4(+)</text>
        <dbReference type="Rhea" id="RHEA:13977"/>
        <dbReference type="ChEBI" id="CHEBI:15361"/>
        <dbReference type="ChEBI" id="CHEBI:28938"/>
        <dbReference type="ChEBI" id="CHEBI:35247"/>
        <dbReference type="EC" id="4.3.1.18"/>
    </reaction>
    <physiologicalReaction direction="left-to-right" evidence="9">
        <dbReference type="Rhea" id="RHEA:13978"/>
    </physiologicalReaction>
</comment>
<comment type="function">
    <text evidence="10">Catalyzes the conversion of D-serine to pyruvate and ammonia. May play a role in D-serine detoxification.</text>
</comment>
<dbReference type="Gene3D" id="2.40.37.20">
    <property type="entry name" value="D-serine dehydratase-like domain"/>
    <property type="match status" value="1"/>
</dbReference>
<dbReference type="EMBL" id="KN818223">
    <property type="protein sequence ID" value="KIL70861.1"/>
    <property type="molecule type" value="Genomic_DNA"/>
</dbReference>
<dbReference type="InterPro" id="IPR029066">
    <property type="entry name" value="PLP-binding_barrel"/>
</dbReference>